<dbReference type="CDD" id="cd02000">
    <property type="entry name" value="TPP_E1_PDC_ADC_BCADC"/>
    <property type="match status" value="1"/>
</dbReference>
<evidence type="ECO:0000256" key="9">
    <source>
        <dbReference type="RuleBase" id="RU365014"/>
    </source>
</evidence>
<dbReference type="InterPro" id="IPR029061">
    <property type="entry name" value="THDP-binding"/>
</dbReference>
<dbReference type="GO" id="GO:0046872">
    <property type="term" value="F:metal ion binding"/>
    <property type="evidence" value="ECO:0007669"/>
    <property type="project" value="UniProtKB-KW"/>
</dbReference>
<keyword evidence="7 9" id="KW-0560">Oxidoreductase</keyword>
<comment type="function">
    <text evidence="9">The branched-chain alpha-keto dehydrogenase complex catalyzes the overall conversion of alpha-keto acids to acyl-CoA and CO(2). It contains multiple copies of three enzymatic components: branched-chain alpha-keto acid decarboxylase (E1), lipoamide acyltransferase (E2) and lipoamide dehydrogenase (E3).</text>
</comment>
<evidence type="ECO:0000313" key="11">
    <source>
        <dbReference type="EMBL" id="ORY39381.1"/>
    </source>
</evidence>
<dbReference type="SUPFAM" id="SSF52518">
    <property type="entry name" value="Thiamin diphosphate-binding fold (THDP-binding)"/>
    <property type="match status" value="1"/>
</dbReference>
<evidence type="ECO:0000259" key="10">
    <source>
        <dbReference type="Pfam" id="PF00676"/>
    </source>
</evidence>
<comment type="similarity">
    <text evidence="3 9">Belongs to the BCKDHA family.</text>
</comment>
<name>A0A1Y2BXA0_9FUNG</name>
<dbReference type="AlphaFoldDB" id="A0A1Y2BXA0"/>
<organism evidence="11 12">
    <name type="scientific">Rhizoclosmatium globosum</name>
    <dbReference type="NCBI Taxonomy" id="329046"/>
    <lineage>
        <taxon>Eukaryota</taxon>
        <taxon>Fungi</taxon>
        <taxon>Fungi incertae sedis</taxon>
        <taxon>Chytridiomycota</taxon>
        <taxon>Chytridiomycota incertae sedis</taxon>
        <taxon>Chytridiomycetes</taxon>
        <taxon>Chytridiales</taxon>
        <taxon>Chytriomycetaceae</taxon>
        <taxon>Rhizoclosmatium</taxon>
    </lineage>
</organism>
<keyword evidence="6" id="KW-0630">Potassium</keyword>
<comment type="catalytic activity">
    <reaction evidence="9">
        <text>N(6)-[(R)-lipoyl]-L-lysyl-[protein] + 3-methyl-2-oxobutanoate + H(+) = N(6)-[(R)-S(8)-2-methylpropanoyldihydrolipoyl]-L-lysyl-[protein] + CO2</text>
        <dbReference type="Rhea" id="RHEA:13457"/>
        <dbReference type="Rhea" id="RHEA-COMP:10474"/>
        <dbReference type="Rhea" id="RHEA-COMP:10497"/>
        <dbReference type="ChEBI" id="CHEBI:11851"/>
        <dbReference type="ChEBI" id="CHEBI:15378"/>
        <dbReference type="ChEBI" id="CHEBI:16526"/>
        <dbReference type="ChEBI" id="CHEBI:83099"/>
        <dbReference type="ChEBI" id="CHEBI:83142"/>
        <dbReference type="EC" id="1.2.4.4"/>
    </reaction>
</comment>
<dbReference type="PANTHER" id="PTHR43380:SF1">
    <property type="entry name" value="2-OXOISOVALERATE DEHYDROGENASE SUBUNIT ALPHA, MITOCHONDRIAL"/>
    <property type="match status" value="1"/>
</dbReference>
<evidence type="ECO:0000256" key="5">
    <source>
        <dbReference type="ARBA" id="ARBA00022946"/>
    </source>
</evidence>
<evidence type="ECO:0000256" key="2">
    <source>
        <dbReference type="ARBA" id="ARBA00004305"/>
    </source>
</evidence>
<dbReference type="PANTHER" id="PTHR43380">
    <property type="entry name" value="2-OXOISOVALERATE DEHYDROGENASE SUBUNIT ALPHA, MITOCHONDRIAL"/>
    <property type="match status" value="1"/>
</dbReference>
<proteinExistence type="inferred from homology"/>
<dbReference type="OrthoDB" id="3845at2759"/>
<dbReference type="STRING" id="329046.A0A1Y2BXA0"/>
<evidence type="ECO:0000313" key="12">
    <source>
        <dbReference type="Proteomes" id="UP000193642"/>
    </source>
</evidence>
<keyword evidence="4" id="KW-0479">Metal-binding</keyword>
<sequence length="433" mass="48380">MMLARLTTLVRTAPRVSQLPLPISARVPLLARSKATKASDSAATSLQDRHVSFPGATFGSVFTEKMEFISDYPTIPTYRVLDIEGKVIVEGQDPKLSKEECMKIYRTMISLNQMDMIMYEAQRQGRISFYMTNYGEEGTHLGTAAALTSDDVIFGQYREAGALLYRGFSVQQCMHQCYGNENDLGKGRQMPVHYGSKALNIQTISSPLGTQLPQAAGSAYALKREGKDACVVCFFGEGAASEGDFHAALNMAATTESPVIFFCRNNGYAISTPAREQYRGDGIASRGHGYGMHTIRVDGNDVLAVYNVVKEARRIAVEEQKPVLIEALTYRVGHHSTSDDSSAYRPKKEVADWMKQDAPINRFRKYLEAKKWWSEDQEQALRKEVQTAVSHLFTDVYDELPWNLQEQKAKLDALMAKYPEQYDTTGHAKTKLS</sequence>
<dbReference type="InterPro" id="IPR050771">
    <property type="entry name" value="Alpha-ketoacid_DH_E1_comp"/>
</dbReference>
<comment type="subcellular location">
    <subcellularLocation>
        <location evidence="2">Mitochondrion matrix</location>
    </subcellularLocation>
</comment>
<dbReference type="GO" id="GO:0009083">
    <property type="term" value="P:branched-chain amino acid catabolic process"/>
    <property type="evidence" value="ECO:0007669"/>
    <property type="project" value="TreeGrafter"/>
</dbReference>
<evidence type="ECO:0000256" key="8">
    <source>
        <dbReference type="ARBA" id="ARBA00023128"/>
    </source>
</evidence>
<reference evidence="11 12" key="1">
    <citation type="submission" date="2016-07" db="EMBL/GenBank/DDBJ databases">
        <title>Pervasive Adenine N6-methylation of Active Genes in Fungi.</title>
        <authorList>
            <consortium name="DOE Joint Genome Institute"/>
            <person name="Mondo S.J."/>
            <person name="Dannebaum R.O."/>
            <person name="Kuo R.C."/>
            <person name="Labutti K."/>
            <person name="Haridas S."/>
            <person name="Kuo A."/>
            <person name="Salamov A."/>
            <person name="Ahrendt S.R."/>
            <person name="Lipzen A."/>
            <person name="Sullivan W."/>
            <person name="Andreopoulos W.B."/>
            <person name="Clum A."/>
            <person name="Lindquist E."/>
            <person name="Daum C."/>
            <person name="Ramamoorthy G.K."/>
            <person name="Gryganskyi A."/>
            <person name="Culley D."/>
            <person name="Magnuson J.K."/>
            <person name="James T.Y."/>
            <person name="O'Malley M.A."/>
            <person name="Stajich J.E."/>
            <person name="Spatafora J.W."/>
            <person name="Visel A."/>
            <person name="Grigoriev I.V."/>
        </authorList>
    </citation>
    <scope>NUCLEOTIDE SEQUENCE [LARGE SCALE GENOMIC DNA]</scope>
    <source>
        <strain evidence="11 12">JEL800</strain>
    </source>
</reference>
<keyword evidence="9" id="KW-0786">Thiamine pyrophosphate</keyword>
<accession>A0A1Y2BXA0</accession>
<keyword evidence="12" id="KW-1185">Reference proteome</keyword>
<dbReference type="GO" id="GO:0005759">
    <property type="term" value="C:mitochondrial matrix"/>
    <property type="evidence" value="ECO:0007669"/>
    <property type="project" value="UniProtKB-SubCell"/>
</dbReference>
<dbReference type="Pfam" id="PF00676">
    <property type="entry name" value="E1_dh"/>
    <property type="match status" value="1"/>
</dbReference>
<keyword evidence="5" id="KW-0809">Transit peptide</keyword>
<comment type="cofactor">
    <cofactor evidence="1 9">
        <name>thiamine diphosphate</name>
        <dbReference type="ChEBI" id="CHEBI:58937"/>
    </cofactor>
</comment>
<feature type="domain" description="Dehydrogenase E1 component" evidence="10">
    <location>
        <begin position="105"/>
        <end position="397"/>
    </location>
</feature>
<comment type="caution">
    <text evidence="11">The sequence shown here is derived from an EMBL/GenBank/DDBJ whole genome shotgun (WGS) entry which is preliminary data.</text>
</comment>
<evidence type="ECO:0000256" key="7">
    <source>
        <dbReference type="ARBA" id="ARBA00023002"/>
    </source>
</evidence>
<evidence type="ECO:0000256" key="6">
    <source>
        <dbReference type="ARBA" id="ARBA00022958"/>
    </source>
</evidence>
<dbReference type="EMBL" id="MCGO01000040">
    <property type="protein sequence ID" value="ORY39381.1"/>
    <property type="molecule type" value="Genomic_DNA"/>
</dbReference>
<gene>
    <name evidence="11" type="ORF">BCR33DRAFT_720215</name>
</gene>
<dbReference type="GO" id="GO:0003863">
    <property type="term" value="F:branched-chain 2-oxo acid dehydrogenase activity"/>
    <property type="evidence" value="ECO:0007669"/>
    <property type="project" value="UniProtKB-EC"/>
</dbReference>
<evidence type="ECO:0000256" key="3">
    <source>
        <dbReference type="ARBA" id="ARBA00008646"/>
    </source>
</evidence>
<dbReference type="Proteomes" id="UP000193642">
    <property type="component" value="Unassembled WGS sequence"/>
</dbReference>
<protein>
    <recommendedName>
        <fullName evidence="9">2-oxoisovalerate dehydrogenase subunit alpha</fullName>
        <ecNumber evidence="9">1.2.4.4</ecNumber>
    </recommendedName>
    <alternativeName>
        <fullName evidence="9">Branched-chain alpha-keto acid dehydrogenase E1 component alpha chain</fullName>
    </alternativeName>
</protein>
<evidence type="ECO:0000256" key="1">
    <source>
        <dbReference type="ARBA" id="ARBA00001964"/>
    </source>
</evidence>
<dbReference type="EC" id="1.2.4.4" evidence="9"/>
<dbReference type="FunFam" id="3.40.50.970:FF:000015">
    <property type="entry name" value="2-oxoisovalerate dehydrogenase subunit alpha"/>
    <property type="match status" value="1"/>
</dbReference>
<dbReference type="InterPro" id="IPR001017">
    <property type="entry name" value="DH_E1"/>
</dbReference>
<evidence type="ECO:0000256" key="4">
    <source>
        <dbReference type="ARBA" id="ARBA00022723"/>
    </source>
</evidence>
<keyword evidence="8" id="KW-0496">Mitochondrion</keyword>
<dbReference type="Gene3D" id="3.40.50.970">
    <property type="match status" value="1"/>
</dbReference>